<accession>A0A087ARU9</accession>
<keyword evidence="5 7" id="KW-1133">Transmembrane helix</keyword>
<protein>
    <recommendedName>
        <fullName evidence="7">Phosphate transporter</fullName>
    </recommendedName>
</protein>
<evidence type="ECO:0000256" key="6">
    <source>
        <dbReference type="ARBA" id="ARBA00023136"/>
    </source>
</evidence>
<dbReference type="GO" id="GO:0005315">
    <property type="term" value="F:phosphate transmembrane transporter activity"/>
    <property type="evidence" value="ECO:0007669"/>
    <property type="project" value="InterPro"/>
</dbReference>
<organism evidence="8 9">
    <name type="scientific">Bifidobacterium pullorum subsp. gallinarum</name>
    <dbReference type="NCBI Taxonomy" id="78344"/>
    <lineage>
        <taxon>Bacteria</taxon>
        <taxon>Bacillati</taxon>
        <taxon>Actinomycetota</taxon>
        <taxon>Actinomycetes</taxon>
        <taxon>Bifidobacteriales</taxon>
        <taxon>Bifidobacteriaceae</taxon>
        <taxon>Bifidobacterium</taxon>
    </lineage>
</organism>
<dbReference type="AlphaFoldDB" id="A0A087ARU9"/>
<dbReference type="SUPFAM" id="SSF109755">
    <property type="entry name" value="PhoU-like"/>
    <property type="match status" value="1"/>
</dbReference>
<proteinExistence type="inferred from homology"/>
<dbReference type="InterPro" id="IPR018445">
    <property type="entry name" value="Put_Phosphate_transp_reg"/>
</dbReference>
<gene>
    <name evidence="8" type="ORF">BIGA_0011</name>
</gene>
<dbReference type="Proteomes" id="UP000029046">
    <property type="component" value="Unassembled WGS sequence"/>
</dbReference>
<dbReference type="Gene3D" id="1.20.58.220">
    <property type="entry name" value="Phosphate transport system protein phou homolog 2, domain 2"/>
    <property type="match status" value="1"/>
</dbReference>
<evidence type="ECO:0000256" key="1">
    <source>
        <dbReference type="ARBA" id="ARBA00004141"/>
    </source>
</evidence>
<feature type="transmembrane region" description="Helical" evidence="7">
    <location>
        <begin position="323"/>
        <end position="345"/>
    </location>
</feature>
<feature type="transmembrane region" description="Helical" evidence="7">
    <location>
        <begin position="146"/>
        <end position="171"/>
    </location>
</feature>
<evidence type="ECO:0000256" key="5">
    <source>
        <dbReference type="ARBA" id="ARBA00022989"/>
    </source>
</evidence>
<keyword evidence="9" id="KW-1185">Reference proteome</keyword>
<evidence type="ECO:0000256" key="7">
    <source>
        <dbReference type="RuleBase" id="RU363058"/>
    </source>
</evidence>
<evidence type="ECO:0000256" key="4">
    <source>
        <dbReference type="ARBA" id="ARBA00022692"/>
    </source>
</evidence>
<dbReference type="EMBL" id="JGYX01000001">
    <property type="protein sequence ID" value="KFI61499.1"/>
    <property type="molecule type" value="Genomic_DNA"/>
</dbReference>
<evidence type="ECO:0000313" key="9">
    <source>
        <dbReference type="Proteomes" id="UP000029046"/>
    </source>
</evidence>
<comment type="similarity">
    <text evidence="2">Belongs to the UPF0111 family.</text>
</comment>
<dbReference type="GO" id="GO:0016020">
    <property type="term" value="C:membrane"/>
    <property type="evidence" value="ECO:0007669"/>
    <property type="project" value="UniProtKB-SubCell"/>
</dbReference>
<feature type="transmembrane region" description="Helical" evidence="7">
    <location>
        <begin position="269"/>
        <end position="287"/>
    </location>
</feature>
<evidence type="ECO:0000256" key="2">
    <source>
        <dbReference type="ARBA" id="ARBA00008591"/>
    </source>
</evidence>
<sequence>MTFIQQVLTNPALMVTTLLTLGVIFVNGWTDAPNAIATCVTTRCMRVRSAVIMAAVFNFLGVFIMTQLNASVASTISNMVDFGGNTHEALIALCAALFSIVVYSVIASLFGIPTSESHSLIAGLSGAAIAIQSGIGGINMDEWVKVLYGLVASLVIGFAMGWVVCKLVTVICAGMDRRRTNGFFKYAQIVGAASMSFMHGAQDGQKFIGVLFLGMAFCNGQSSVAGVVIPVWLMLLCSVIMGLGTSVGGERIIKSVGQDMVKLEKFQGFSADLSSALCLLLMTVLGIPVSTTHTKTSAIMGVGAVKRLSAINFGVVKDMMLTWVFTFPGCGIISYIMAKLFMFIFERNLLHMARKNDAFYFDSFDRSAEYACQAVQLLADVMRHYDPDTLQERMGQMHAIEQAADEVRHALVDELVTAFITPIDREDIALLSDYLDSVVDEIEGVLHRLYYDNVREIRPDALVTLDKVVEEVGQMKDLVAEMRRFKRSKTLRERVFTINRIEQEADTMFVDALRTLHTAETDPLRVFAWHEVYTQLEECADACEKVADVIDNVVMKNS</sequence>
<evidence type="ECO:0000256" key="3">
    <source>
        <dbReference type="ARBA" id="ARBA00022448"/>
    </source>
</evidence>
<keyword evidence="7" id="KW-0592">Phosphate transport</keyword>
<dbReference type="PANTHER" id="PTHR11101">
    <property type="entry name" value="PHOSPHATE TRANSPORTER"/>
    <property type="match status" value="1"/>
</dbReference>
<feature type="transmembrane region" description="Helical" evidence="7">
    <location>
        <begin position="90"/>
        <end position="112"/>
    </location>
</feature>
<name>A0A087ARU9_9BIFI</name>
<dbReference type="Pfam" id="PF01384">
    <property type="entry name" value="PHO4"/>
    <property type="match status" value="1"/>
</dbReference>
<evidence type="ECO:0000313" key="8">
    <source>
        <dbReference type="EMBL" id="KFI61499.1"/>
    </source>
</evidence>
<feature type="transmembrane region" description="Helical" evidence="7">
    <location>
        <begin position="119"/>
        <end position="140"/>
    </location>
</feature>
<feature type="transmembrane region" description="Helical" evidence="7">
    <location>
        <begin position="12"/>
        <end position="29"/>
    </location>
</feature>
<feature type="transmembrane region" description="Helical" evidence="7">
    <location>
        <begin position="222"/>
        <end position="248"/>
    </location>
</feature>
<dbReference type="eggNOG" id="COG0306">
    <property type="taxonomic scope" value="Bacteria"/>
</dbReference>
<keyword evidence="4 7" id="KW-0812">Transmembrane</keyword>
<reference evidence="8 9" key="1">
    <citation type="submission" date="2014-03" db="EMBL/GenBank/DDBJ databases">
        <title>Genomics of Bifidobacteria.</title>
        <authorList>
            <person name="Ventura M."/>
            <person name="Milani C."/>
            <person name="Lugli G.A."/>
        </authorList>
    </citation>
    <scope>NUCLEOTIDE SEQUENCE [LARGE SCALE GENOMIC DNA]</scope>
    <source>
        <strain evidence="8 9">LMG 11586</strain>
    </source>
</reference>
<dbReference type="Pfam" id="PF01865">
    <property type="entry name" value="PhoU_div"/>
    <property type="match status" value="1"/>
</dbReference>
<dbReference type="InterPro" id="IPR001204">
    <property type="entry name" value="Phos_transporter"/>
</dbReference>
<dbReference type="eggNOG" id="COG1392">
    <property type="taxonomic scope" value="Bacteria"/>
</dbReference>
<feature type="transmembrane region" description="Helical" evidence="7">
    <location>
        <begin position="50"/>
        <end position="70"/>
    </location>
</feature>
<dbReference type="InterPro" id="IPR038078">
    <property type="entry name" value="PhoU-like_sf"/>
</dbReference>
<keyword evidence="6 7" id="KW-0472">Membrane</keyword>
<keyword evidence="3 7" id="KW-0813">Transport</keyword>
<dbReference type="PANTHER" id="PTHR11101:SF80">
    <property type="entry name" value="PHOSPHATE TRANSPORTER"/>
    <property type="match status" value="1"/>
</dbReference>
<comment type="caution">
    <text evidence="8">The sequence shown here is derived from an EMBL/GenBank/DDBJ whole genome shotgun (WGS) entry which is preliminary data.</text>
</comment>
<comment type="similarity">
    <text evidence="7">Belongs to the inorganic phosphate transporter (PiT) (TC 2.A.20) family.</text>
</comment>
<dbReference type="GO" id="GO:0035435">
    <property type="term" value="P:phosphate ion transmembrane transport"/>
    <property type="evidence" value="ECO:0007669"/>
    <property type="project" value="TreeGrafter"/>
</dbReference>
<comment type="subcellular location">
    <subcellularLocation>
        <location evidence="1 7">Membrane</location>
        <topology evidence="1 7">Multi-pass membrane protein</topology>
    </subcellularLocation>
</comment>